<organism evidence="3 4">
    <name type="scientific">Ancylostoma caninum</name>
    <name type="common">Dog hookworm</name>
    <dbReference type="NCBI Taxonomy" id="29170"/>
    <lineage>
        <taxon>Eukaryota</taxon>
        <taxon>Metazoa</taxon>
        <taxon>Ecdysozoa</taxon>
        <taxon>Nematoda</taxon>
        <taxon>Chromadorea</taxon>
        <taxon>Rhabditida</taxon>
        <taxon>Rhabditina</taxon>
        <taxon>Rhabditomorpha</taxon>
        <taxon>Strongyloidea</taxon>
        <taxon>Ancylostomatidae</taxon>
        <taxon>Ancylostomatinae</taxon>
        <taxon>Ancylostoma</taxon>
    </lineage>
</organism>
<gene>
    <name evidence="3" type="ORF">ANCCAN_22555</name>
</gene>
<evidence type="ECO:0000313" key="4">
    <source>
        <dbReference type="Proteomes" id="UP000252519"/>
    </source>
</evidence>
<feature type="transmembrane region" description="Helical" evidence="2">
    <location>
        <begin position="53"/>
        <end position="86"/>
    </location>
</feature>
<dbReference type="Proteomes" id="UP000252519">
    <property type="component" value="Unassembled WGS sequence"/>
</dbReference>
<evidence type="ECO:0000256" key="1">
    <source>
        <dbReference type="SAM" id="MobiDB-lite"/>
    </source>
</evidence>
<keyword evidence="2" id="KW-0472">Membrane</keyword>
<keyword evidence="2" id="KW-1133">Transmembrane helix</keyword>
<dbReference type="OrthoDB" id="5847802at2759"/>
<feature type="region of interest" description="Disordered" evidence="1">
    <location>
        <begin position="429"/>
        <end position="482"/>
    </location>
</feature>
<evidence type="ECO:0000313" key="3">
    <source>
        <dbReference type="EMBL" id="RCN31656.1"/>
    </source>
</evidence>
<evidence type="ECO:0000256" key="2">
    <source>
        <dbReference type="SAM" id="Phobius"/>
    </source>
</evidence>
<sequence>MFGVPSVGKTASLCILRESQSAELLEEVDEDDLTLDMGFSSEQTKAQEWTTLLSVAVLVVSCCVTLQLFPLIAIMSIFMVSGYLVWIVGKWRLETFVQKLSELDVVAHKANRALLQREMLSFGLGLSTSQALSSCRLHVFACCQENVRYLSSLADRLASAAFMAEERRRLVSSFYTEEMKDLVGSSADSDSSHITQRGVGALLDLFVLHRSEILRLLVLYLFRSPLRSTLTLLVSVFFGIHREIDSHIERCRVIINTLSRKRSREAKAHSSLEVRKVNELDTVAFALEDVITGITSGDLTADEVKRALQRVLSMKAFVNSKTKHAEALAEELELADRPDVTGQRAVAKELAPPAPLCDEVYEVIASHDGVEPHNVHSFEDDDCSVERSRELMDELRMALAGRAVEFAARERKALAAFYGVSDAELEELEKSQKREQSPTEVAHVEKPTEALYESPDHGEELNDEWTPVITSSEQNRARTLPPDLLSALRMRSVAEEVIGDVDD</sequence>
<accession>A0A368FHP1</accession>
<protein>
    <submittedName>
        <fullName evidence="3">Uncharacterized protein</fullName>
    </submittedName>
</protein>
<proteinExistence type="predicted"/>
<dbReference type="AlphaFoldDB" id="A0A368FHP1"/>
<keyword evidence="2" id="KW-0812">Transmembrane</keyword>
<keyword evidence="4" id="KW-1185">Reference proteome</keyword>
<dbReference type="EMBL" id="JOJR01001248">
    <property type="protein sequence ID" value="RCN31656.1"/>
    <property type="molecule type" value="Genomic_DNA"/>
</dbReference>
<name>A0A368FHP1_ANCCA</name>
<reference evidence="3 4" key="1">
    <citation type="submission" date="2014-10" db="EMBL/GenBank/DDBJ databases">
        <title>Draft genome of the hookworm Ancylostoma caninum.</title>
        <authorList>
            <person name="Mitreva M."/>
        </authorList>
    </citation>
    <scope>NUCLEOTIDE SEQUENCE [LARGE SCALE GENOMIC DNA]</scope>
    <source>
        <strain evidence="3 4">Baltimore</strain>
    </source>
</reference>
<feature type="compositionally biased region" description="Basic and acidic residues" evidence="1">
    <location>
        <begin position="429"/>
        <end position="460"/>
    </location>
</feature>
<comment type="caution">
    <text evidence="3">The sequence shown here is derived from an EMBL/GenBank/DDBJ whole genome shotgun (WGS) entry which is preliminary data.</text>
</comment>